<dbReference type="EMBL" id="BMAO01027902">
    <property type="protein sequence ID" value="GFR20399.1"/>
    <property type="molecule type" value="Genomic_DNA"/>
</dbReference>
<sequence length="205" mass="24238">MLESSRSRAAQAEGINSHSGSAQIEFECSKNVTRETNNRGEERREKQWRPESISSTSNTYIYRKRRPMEIKKDKKRSILSSLPVEQKLKRRPQRSNNLYKRKLPFFIPSRPSSKKRTRREVFEKQKDAYRAIPGPSRRTVTVDTRYNRFRQVQPRRGCPYYLQSRRPVPEQSEQTKRRSQSYPRCSKETHIQGVYAESKVPSVGE</sequence>
<protein>
    <submittedName>
        <fullName evidence="2">Uncharacterized protein</fullName>
    </submittedName>
</protein>
<keyword evidence="3" id="KW-1185">Reference proteome</keyword>
<name>A0A8X6HB86_TRICU</name>
<evidence type="ECO:0000256" key="1">
    <source>
        <dbReference type="SAM" id="MobiDB-lite"/>
    </source>
</evidence>
<feature type="region of interest" description="Disordered" evidence="1">
    <location>
        <begin position="153"/>
        <end position="205"/>
    </location>
</feature>
<evidence type="ECO:0000313" key="3">
    <source>
        <dbReference type="Proteomes" id="UP000887116"/>
    </source>
</evidence>
<evidence type="ECO:0000313" key="2">
    <source>
        <dbReference type="EMBL" id="GFR20399.1"/>
    </source>
</evidence>
<reference evidence="2" key="1">
    <citation type="submission" date="2020-07" db="EMBL/GenBank/DDBJ databases">
        <title>Multicomponent nature underlies the extraordinary mechanical properties of spider dragline silk.</title>
        <authorList>
            <person name="Kono N."/>
            <person name="Nakamura H."/>
            <person name="Mori M."/>
            <person name="Yoshida Y."/>
            <person name="Ohtoshi R."/>
            <person name="Malay A.D."/>
            <person name="Moran D.A.P."/>
            <person name="Tomita M."/>
            <person name="Numata K."/>
            <person name="Arakawa K."/>
        </authorList>
    </citation>
    <scope>NUCLEOTIDE SEQUENCE</scope>
</reference>
<organism evidence="2 3">
    <name type="scientific">Trichonephila clavata</name>
    <name type="common">Joro spider</name>
    <name type="synonym">Nephila clavata</name>
    <dbReference type="NCBI Taxonomy" id="2740835"/>
    <lineage>
        <taxon>Eukaryota</taxon>
        <taxon>Metazoa</taxon>
        <taxon>Ecdysozoa</taxon>
        <taxon>Arthropoda</taxon>
        <taxon>Chelicerata</taxon>
        <taxon>Arachnida</taxon>
        <taxon>Araneae</taxon>
        <taxon>Araneomorphae</taxon>
        <taxon>Entelegynae</taxon>
        <taxon>Araneoidea</taxon>
        <taxon>Nephilidae</taxon>
        <taxon>Trichonephila</taxon>
    </lineage>
</organism>
<proteinExistence type="predicted"/>
<comment type="caution">
    <text evidence="2">The sequence shown here is derived from an EMBL/GenBank/DDBJ whole genome shotgun (WGS) entry which is preliminary data.</text>
</comment>
<gene>
    <name evidence="2" type="ORF">TNCT_157751</name>
</gene>
<feature type="region of interest" description="Disordered" evidence="1">
    <location>
        <begin position="1"/>
        <end position="77"/>
    </location>
</feature>
<feature type="compositionally biased region" description="Basic and acidic residues" evidence="1">
    <location>
        <begin position="32"/>
        <end position="49"/>
    </location>
</feature>
<dbReference type="Proteomes" id="UP000887116">
    <property type="component" value="Unassembled WGS sequence"/>
</dbReference>
<dbReference type="AlphaFoldDB" id="A0A8X6HB86"/>
<accession>A0A8X6HB86</accession>